<name>A0A6A5KC28_9PLEO</name>
<gene>
    <name evidence="1" type="ORF">BDW02DRAFT_582486</name>
</gene>
<evidence type="ECO:0000313" key="2">
    <source>
        <dbReference type="Proteomes" id="UP000800040"/>
    </source>
</evidence>
<proteinExistence type="predicted"/>
<dbReference type="EMBL" id="ML975379">
    <property type="protein sequence ID" value="KAF1830923.1"/>
    <property type="molecule type" value="Genomic_DNA"/>
</dbReference>
<dbReference type="Proteomes" id="UP000800040">
    <property type="component" value="Unassembled WGS sequence"/>
</dbReference>
<sequence>MSTDVGTGARSRAGYGQVWRQRGRLTLVLWCRCMWRPRAQADSVCCQGGESPLPSRYSSKTNFGIGRVQRPIGKVNNGSSLLPAPVSRAITITTNNKPGKYARRGNNVIAIKHIREYAVEKETCQPEDITSCAISMHPDPEHHALPTALVCAHYEKETWKF</sequence>
<accession>A0A6A5KC28</accession>
<protein>
    <submittedName>
        <fullName evidence="1">Uncharacterized protein</fullName>
    </submittedName>
</protein>
<reference evidence="1" key="1">
    <citation type="submission" date="2020-01" db="EMBL/GenBank/DDBJ databases">
        <authorList>
            <consortium name="DOE Joint Genome Institute"/>
            <person name="Haridas S."/>
            <person name="Albert R."/>
            <person name="Binder M."/>
            <person name="Bloem J."/>
            <person name="Labutti K."/>
            <person name="Salamov A."/>
            <person name="Andreopoulos B."/>
            <person name="Baker S.E."/>
            <person name="Barry K."/>
            <person name="Bills G."/>
            <person name="Bluhm B.H."/>
            <person name="Cannon C."/>
            <person name="Castanera R."/>
            <person name="Culley D.E."/>
            <person name="Daum C."/>
            <person name="Ezra D."/>
            <person name="Gonzalez J.B."/>
            <person name="Henrissat B."/>
            <person name="Kuo A."/>
            <person name="Liang C."/>
            <person name="Lipzen A."/>
            <person name="Lutzoni F."/>
            <person name="Magnuson J."/>
            <person name="Mondo S."/>
            <person name="Nolan M."/>
            <person name="Ohm R."/>
            <person name="Pangilinan J."/>
            <person name="Park H.-J."/>
            <person name="Ramirez L."/>
            <person name="Alfaro M."/>
            <person name="Sun H."/>
            <person name="Tritt A."/>
            <person name="Yoshinaga Y."/>
            <person name="Zwiers L.-H."/>
            <person name="Turgeon B.G."/>
            <person name="Goodwin S.B."/>
            <person name="Spatafora J.W."/>
            <person name="Crous P.W."/>
            <person name="Grigoriev I.V."/>
        </authorList>
    </citation>
    <scope>NUCLEOTIDE SEQUENCE</scope>
    <source>
        <strain evidence="1">P77</strain>
    </source>
</reference>
<evidence type="ECO:0000313" key="1">
    <source>
        <dbReference type="EMBL" id="KAF1830923.1"/>
    </source>
</evidence>
<organism evidence="1 2">
    <name type="scientific">Decorospora gaudefroyi</name>
    <dbReference type="NCBI Taxonomy" id="184978"/>
    <lineage>
        <taxon>Eukaryota</taxon>
        <taxon>Fungi</taxon>
        <taxon>Dikarya</taxon>
        <taxon>Ascomycota</taxon>
        <taxon>Pezizomycotina</taxon>
        <taxon>Dothideomycetes</taxon>
        <taxon>Pleosporomycetidae</taxon>
        <taxon>Pleosporales</taxon>
        <taxon>Pleosporineae</taxon>
        <taxon>Pleosporaceae</taxon>
        <taxon>Decorospora</taxon>
    </lineage>
</organism>
<dbReference type="AlphaFoldDB" id="A0A6A5KC28"/>
<keyword evidence="2" id="KW-1185">Reference proteome</keyword>